<feature type="domain" description="PiggyBac transposable element-derived protein" evidence="1">
    <location>
        <begin position="123"/>
        <end position="323"/>
    </location>
</feature>
<dbReference type="InterPro" id="IPR029526">
    <property type="entry name" value="PGBD"/>
</dbReference>
<dbReference type="PANTHER" id="PTHR46599">
    <property type="entry name" value="PIGGYBAC TRANSPOSABLE ELEMENT-DERIVED PROTEIN 4"/>
    <property type="match status" value="1"/>
</dbReference>
<accession>A0A3B4B5H7</accession>
<reference evidence="2" key="1">
    <citation type="submission" date="2025-08" db="UniProtKB">
        <authorList>
            <consortium name="Ensembl"/>
        </authorList>
    </citation>
    <scope>IDENTIFICATION</scope>
</reference>
<dbReference type="AlphaFoldDB" id="A0A3B4B5H7"/>
<dbReference type="Ensembl" id="ENSPMGT00000025370.1">
    <property type="protein sequence ID" value="ENSPMGP00000023811.1"/>
    <property type="gene ID" value="ENSPMGG00000019265.1"/>
</dbReference>
<dbReference type="Proteomes" id="UP000261520">
    <property type="component" value="Unplaced"/>
</dbReference>
<keyword evidence="3" id="KW-1185">Reference proteome</keyword>
<evidence type="ECO:0000313" key="2">
    <source>
        <dbReference type="Ensembl" id="ENSPMGP00000023811.1"/>
    </source>
</evidence>
<evidence type="ECO:0000313" key="3">
    <source>
        <dbReference type="Proteomes" id="UP000261520"/>
    </source>
</evidence>
<dbReference type="Pfam" id="PF13843">
    <property type="entry name" value="DDE_Tnp_1_7"/>
    <property type="match status" value="1"/>
</dbReference>
<evidence type="ECO:0000259" key="1">
    <source>
        <dbReference type="Pfam" id="PF13843"/>
    </source>
</evidence>
<dbReference type="PANTHER" id="PTHR46599:SF3">
    <property type="entry name" value="PIGGYBAC TRANSPOSABLE ELEMENT-DERIVED PROTEIN 4"/>
    <property type="match status" value="1"/>
</dbReference>
<name>A0A3B4B5H7_9GOBI</name>
<protein>
    <recommendedName>
        <fullName evidence="1">PiggyBac transposable element-derived protein domain-containing protein</fullName>
    </recommendedName>
</protein>
<sequence>MANKHYYLFYRQNDSDPDWEPDTNLLAEVHVELANPEQSSPSEGSWNDTEAADITPTPLPFCPTRTPGPQVLSTADYTCLELFQLFFTDTVLSTLVRNTNVHGQSICTTWTDITLRHSLFFLYSLPFPKSLMSGKKFLSIVRALHLSSPEDDAENAGKRGTEEFDRLGKIKPLYMEIRDACHQNYHPGQHICIDERMVASKARLFVLADSQSGYTWDFFVYEGKSLQASKKGLSYVSVMNLLNTSLLGTGYKLYVDNFYTSPMLFRDLLQKNVSACGTIRTNRQGYPKTTQNMLDSRAPRGSIRWIREGPLLIGPWTGDSGAQIRCTDQLLQHFAQNKEMGKIPMNQKAFRETVVLELAEAGDTKTHQEEESGQKHHRQVEVQEVPCQNCRAMFNLQYPALLPATQRLL</sequence>
<proteinExistence type="predicted"/>
<reference evidence="2" key="2">
    <citation type="submission" date="2025-09" db="UniProtKB">
        <authorList>
            <consortium name="Ensembl"/>
        </authorList>
    </citation>
    <scope>IDENTIFICATION</scope>
</reference>
<dbReference type="STRING" id="409849.ENSPMGP00000023811"/>
<organism evidence="2 3">
    <name type="scientific">Periophthalmus magnuspinnatus</name>
    <dbReference type="NCBI Taxonomy" id="409849"/>
    <lineage>
        <taxon>Eukaryota</taxon>
        <taxon>Metazoa</taxon>
        <taxon>Chordata</taxon>
        <taxon>Craniata</taxon>
        <taxon>Vertebrata</taxon>
        <taxon>Euteleostomi</taxon>
        <taxon>Actinopterygii</taxon>
        <taxon>Neopterygii</taxon>
        <taxon>Teleostei</taxon>
        <taxon>Neoteleostei</taxon>
        <taxon>Acanthomorphata</taxon>
        <taxon>Gobiaria</taxon>
        <taxon>Gobiiformes</taxon>
        <taxon>Gobioidei</taxon>
        <taxon>Gobiidae</taxon>
        <taxon>Oxudercinae</taxon>
        <taxon>Periophthalmus</taxon>
    </lineage>
</organism>